<feature type="domain" description="Fumarate lyase N-terminal" evidence="4">
    <location>
        <begin position="13"/>
        <end position="341"/>
    </location>
</feature>
<name>A0A090CYW4_9BACT</name>
<dbReference type="Gene3D" id="1.10.40.30">
    <property type="entry name" value="Fumarase/aspartase (C-terminal domain)"/>
    <property type="match status" value="1"/>
</dbReference>
<sequence>MKMRQEKDSLGIVEVPKDSYYGAQTARSMKYFDIGSEVMPFELIQSFALLKASAAKVNFQLKLLSKEKADLIIQASREIIEGKLNDFFPLKVWQTGSGTQTNMNVNEVISNRANELAGEKKGGKYPVHPNDDVNLSQSSNDTFPTAMHIAAATRIHNELLPSLDKLILSFKKKMKEFSSIIKIGRTHLMDAVPLTLGQEFSGYVSQLEMAREAILESAKGFYPLAIGGTAVGTGLNAHPLFGKKVAALVSKETKLPFRADNNKFSALAGHEAFVFASGSLKTLAAALIKVANDIRWMGSGPRCGLSELILPENEPGSSIMPGKVNPTQCEAMTMVGIQVFGDDAAISFGASQGNFELNVFKPLIIYNFLQSATLLGDAMNCFRKYLVDGLKANQKTISTHKERSLMLVTALQPLIGYDKCAEIARLAHEKHLTLKEAALKLKYVTEKEFDEVVKAENMLGL</sequence>
<proteinExistence type="inferred from homology"/>
<dbReference type="Gene3D" id="1.10.275.10">
    <property type="entry name" value="Fumarase/aspartase (N-terminal domain)"/>
    <property type="match status" value="1"/>
</dbReference>
<comment type="caution">
    <text evidence="6">The sequence shown here is derived from an EMBL/GenBank/DDBJ whole genome shotgun (WGS) entry which is preliminary data.</text>
</comment>
<dbReference type="PANTHER" id="PTHR11444:SF1">
    <property type="entry name" value="FUMARATE HYDRATASE, MITOCHONDRIAL"/>
    <property type="match status" value="1"/>
</dbReference>
<evidence type="ECO:0000256" key="2">
    <source>
        <dbReference type="ARBA" id="ARBA00023239"/>
    </source>
</evidence>
<protein>
    <recommendedName>
        <fullName evidence="3">Fumarate hydratase class II</fullName>
        <shortName evidence="3">Fumarase C</shortName>
        <ecNumber evidence="3">4.2.1.2</ecNumber>
    </recommendedName>
    <alternativeName>
        <fullName evidence="3">Aerobic fumarase</fullName>
    </alternativeName>
    <alternativeName>
        <fullName evidence="3">Iron-independent fumarase</fullName>
    </alternativeName>
</protein>
<dbReference type="EC" id="4.2.1.2" evidence="3"/>
<gene>
    <name evidence="3 6" type="primary">fumC</name>
    <name evidence="6" type="ORF">CSEC_0949</name>
</gene>
<dbReference type="NCBIfam" id="NF008909">
    <property type="entry name" value="PRK12273.1"/>
    <property type="match status" value="1"/>
</dbReference>
<dbReference type="GO" id="GO:0005737">
    <property type="term" value="C:cytoplasm"/>
    <property type="evidence" value="ECO:0007669"/>
    <property type="project" value="UniProtKB-SubCell"/>
</dbReference>
<comment type="catalytic activity">
    <reaction evidence="3">
        <text>(S)-malate = fumarate + H2O</text>
        <dbReference type="Rhea" id="RHEA:12460"/>
        <dbReference type="ChEBI" id="CHEBI:15377"/>
        <dbReference type="ChEBI" id="CHEBI:15589"/>
        <dbReference type="ChEBI" id="CHEBI:29806"/>
        <dbReference type="EC" id="4.2.1.2"/>
    </reaction>
</comment>
<evidence type="ECO:0000256" key="3">
    <source>
        <dbReference type="HAMAP-Rule" id="MF_00743"/>
    </source>
</evidence>
<dbReference type="PROSITE" id="PS00163">
    <property type="entry name" value="FUMARATE_LYASES"/>
    <property type="match status" value="1"/>
</dbReference>
<comment type="function">
    <text evidence="3">Involved in the TCA cycle. Catalyzes the stereospecific interconversion of fumarate to L-malate.</text>
</comment>
<dbReference type="GO" id="GO:0004333">
    <property type="term" value="F:fumarate hydratase activity"/>
    <property type="evidence" value="ECO:0007669"/>
    <property type="project" value="UniProtKB-UniRule"/>
</dbReference>
<dbReference type="InterPro" id="IPR008948">
    <property type="entry name" value="L-Aspartase-like"/>
</dbReference>
<dbReference type="Pfam" id="PF00206">
    <property type="entry name" value="Lyase_1"/>
    <property type="match status" value="1"/>
</dbReference>
<dbReference type="InterPro" id="IPR005677">
    <property type="entry name" value="Fum_hydII"/>
</dbReference>
<dbReference type="EMBL" id="CCEJ010000004">
    <property type="protein sequence ID" value="CDR33776.1"/>
    <property type="molecule type" value="Genomic_DNA"/>
</dbReference>
<comment type="pathway">
    <text evidence="3">Carbohydrate metabolism; tricarboxylic acid cycle; (S)-malate from fumarate: step 1/1.</text>
</comment>
<dbReference type="InterPro" id="IPR024083">
    <property type="entry name" value="Fumarase/histidase_N"/>
</dbReference>
<dbReference type="Proteomes" id="UP000031552">
    <property type="component" value="Unassembled WGS sequence"/>
</dbReference>
<feature type="binding site" evidence="3">
    <location>
        <position position="318"/>
    </location>
    <ligand>
        <name>substrate</name>
    </ligand>
</feature>
<dbReference type="GO" id="GO:0006108">
    <property type="term" value="P:malate metabolic process"/>
    <property type="evidence" value="ECO:0007669"/>
    <property type="project" value="TreeGrafter"/>
</dbReference>
<dbReference type="PRINTS" id="PR00149">
    <property type="entry name" value="FUMRATELYASE"/>
</dbReference>
<keyword evidence="3" id="KW-0816">Tricarboxylic acid cycle</keyword>
<feature type="binding site" evidence="3">
    <location>
        <begin position="97"/>
        <end position="99"/>
    </location>
    <ligand>
        <name>substrate</name>
    </ligand>
</feature>
<dbReference type="InterPro" id="IPR000362">
    <property type="entry name" value="Fumarate_lyase_fam"/>
</dbReference>
<dbReference type="PANTHER" id="PTHR11444">
    <property type="entry name" value="ASPARTATEAMMONIA/ARGININOSUCCINATE/ADENYLOSUCCINATE LYASE"/>
    <property type="match status" value="1"/>
</dbReference>
<dbReference type="HAMAP" id="MF_00743">
    <property type="entry name" value="FumaraseC"/>
    <property type="match status" value="1"/>
</dbReference>
<dbReference type="FunFam" id="1.10.275.10:FF:000001">
    <property type="entry name" value="Fumarate hydratase, mitochondrial"/>
    <property type="match status" value="1"/>
</dbReference>
<evidence type="ECO:0000259" key="4">
    <source>
        <dbReference type="Pfam" id="PF00206"/>
    </source>
</evidence>
<dbReference type="NCBIfam" id="TIGR00979">
    <property type="entry name" value="fumC_II"/>
    <property type="match status" value="1"/>
</dbReference>
<keyword evidence="2 3" id="KW-0456">Lyase</keyword>
<comment type="similarity">
    <text evidence="1 3">Belongs to the class-II fumarase/aspartase family. Fumarase subfamily.</text>
</comment>
<evidence type="ECO:0000256" key="1">
    <source>
        <dbReference type="ARBA" id="ARBA00009084"/>
    </source>
</evidence>
<dbReference type="GO" id="GO:0006106">
    <property type="term" value="P:fumarate metabolic process"/>
    <property type="evidence" value="ECO:0007669"/>
    <property type="project" value="InterPro"/>
</dbReference>
<organism evidence="6 7">
    <name type="scientific">Candidatus Criblamydia sequanensis CRIB-18</name>
    <dbReference type="NCBI Taxonomy" id="1437425"/>
    <lineage>
        <taxon>Bacteria</taxon>
        <taxon>Pseudomonadati</taxon>
        <taxon>Chlamydiota</taxon>
        <taxon>Chlamydiia</taxon>
        <taxon>Parachlamydiales</taxon>
        <taxon>Candidatus Criblamydiaceae</taxon>
        <taxon>Candidatus Criblamydia</taxon>
    </lineage>
</organism>
<comment type="miscellaneous">
    <text evidence="3">There are 2 substrate-binding sites: the catalytic A site, and the non-catalytic B site that may play a role in the transfer of substrate or product between the active site and the solvent. Alternatively, the B site may bind allosteric effectors.</text>
</comment>
<comment type="subcellular location">
    <subcellularLocation>
        <location evidence="3">Cytoplasm</location>
    </subcellularLocation>
</comment>
<dbReference type="Pfam" id="PF10415">
    <property type="entry name" value="FumaraseC_C"/>
    <property type="match status" value="1"/>
</dbReference>
<feature type="binding site" evidence="3">
    <location>
        <position position="186"/>
    </location>
    <ligand>
        <name>substrate</name>
    </ligand>
</feature>
<dbReference type="InterPro" id="IPR018951">
    <property type="entry name" value="Fumarase_C_C"/>
</dbReference>
<evidence type="ECO:0000259" key="5">
    <source>
        <dbReference type="Pfam" id="PF10415"/>
    </source>
</evidence>
<dbReference type="Gene3D" id="1.20.200.10">
    <property type="entry name" value="Fumarase/aspartase (Central domain)"/>
    <property type="match status" value="1"/>
</dbReference>
<dbReference type="InterPro" id="IPR022761">
    <property type="entry name" value="Fumarate_lyase_N"/>
</dbReference>
<feature type="binding site" description="in site B" evidence="3">
    <location>
        <begin position="128"/>
        <end position="131"/>
    </location>
    <ligand>
        <name>substrate</name>
    </ligand>
</feature>
<accession>A0A090CYW4</accession>
<evidence type="ECO:0000313" key="6">
    <source>
        <dbReference type="EMBL" id="CDR33776.1"/>
    </source>
</evidence>
<feature type="site" description="Important for catalytic activity" evidence="3">
    <location>
        <position position="330"/>
    </location>
</feature>
<dbReference type="InterPro" id="IPR020557">
    <property type="entry name" value="Fumarate_lyase_CS"/>
</dbReference>
<feature type="active site" description="Proton donor/acceptor" evidence="3">
    <location>
        <position position="187"/>
    </location>
</feature>
<dbReference type="eggNOG" id="COG0114">
    <property type="taxonomic scope" value="Bacteria"/>
</dbReference>
<dbReference type="STRING" id="1437425.CSEC_0949"/>
<dbReference type="SUPFAM" id="SSF48557">
    <property type="entry name" value="L-aspartase-like"/>
    <property type="match status" value="1"/>
</dbReference>
<dbReference type="AlphaFoldDB" id="A0A090CYW4"/>
<reference evidence="6" key="2">
    <citation type="submission" date="2014-09" db="EMBL/GenBank/DDBJ databases">
        <title>Criblamydia sequanensis harbors a mega-plasmid encoding arsenite resistance.</title>
        <authorList>
            <person name="Bertelli C."/>
            <person name="Goesmann A."/>
            <person name="Greub G."/>
        </authorList>
    </citation>
    <scope>NUCLEOTIDE SEQUENCE [LARGE SCALE GENOMIC DNA]</scope>
    <source>
        <strain evidence="6">CRIB-18</strain>
    </source>
</reference>
<feature type="domain" description="Fumarase C C-terminal" evidence="5">
    <location>
        <begin position="407"/>
        <end position="459"/>
    </location>
</feature>
<keyword evidence="3" id="KW-0963">Cytoplasm</keyword>
<feature type="active site" evidence="3">
    <location>
        <position position="317"/>
    </location>
</feature>
<keyword evidence="7" id="KW-1185">Reference proteome</keyword>
<reference evidence="6" key="1">
    <citation type="submission" date="2013-12" db="EMBL/GenBank/DDBJ databases">
        <authorList>
            <person name="Linke B."/>
        </authorList>
    </citation>
    <scope>NUCLEOTIDE SEQUENCE [LARGE SCALE GENOMIC DNA]</scope>
    <source>
        <strain evidence="6">CRIB-18</strain>
    </source>
</reference>
<feature type="binding site" evidence="3">
    <location>
        <begin position="323"/>
        <end position="325"/>
    </location>
    <ligand>
        <name>substrate</name>
    </ligand>
</feature>
<dbReference type="GO" id="GO:0006099">
    <property type="term" value="P:tricarboxylic acid cycle"/>
    <property type="evidence" value="ECO:0007669"/>
    <property type="project" value="UniProtKB-UniRule"/>
</dbReference>
<dbReference type="FunFam" id="1.10.40.30:FF:000002">
    <property type="entry name" value="Fumarate hydratase class II"/>
    <property type="match status" value="1"/>
</dbReference>
<feature type="binding site" evidence="3">
    <location>
        <begin position="138"/>
        <end position="140"/>
    </location>
    <ligand>
        <name>substrate</name>
    </ligand>
</feature>
<evidence type="ECO:0000313" key="7">
    <source>
        <dbReference type="Proteomes" id="UP000031552"/>
    </source>
</evidence>
<dbReference type="FunFam" id="1.20.200.10:FF:000001">
    <property type="entry name" value="Fumarate hydratase, mitochondrial"/>
    <property type="match status" value="1"/>
</dbReference>
<comment type="subunit">
    <text evidence="3">Homotetramer.</text>
</comment>
<dbReference type="CDD" id="cd01362">
    <property type="entry name" value="Fumarase_classII"/>
    <property type="match status" value="1"/>
</dbReference>
<dbReference type="UniPathway" id="UPA00223">
    <property type="reaction ID" value="UER01007"/>
</dbReference>